<evidence type="ECO:0000313" key="2">
    <source>
        <dbReference type="Proteomes" id="UP000617951"/>
    </source>
</evidence>
<name>A0A926DK55_9FIRM</name>
<sequence>MKYTSIKVDQMFLINGILQGMYVLQKQLIEHDITETEVWSNIGYMVEYLESLKSEISANIMLSSYTEEYHG</sequence>
<dbReference type="RefSeq" id="WP_249280817.1">
    <property type="nucleotide sequence ID" value="NZ_JACRSS010000005.1"/>
</dbReference>
<comment type="caution">
    <text evidence="1">The sequence shown here is derived from an EMBL/GenBank/DDBJ whole genome shotgun (WGS) entry which is preliminary data.</text>
</comment>
<evidence type="ECO:0000313" key="1">
    <source>
        <dbReference type="EMBL" id="MBC8539214.1"/>
    </source>
</evidence>
<protein>
    <submittedName>
        <fullName evidence="1">Uncharacterized protein</fullName>
    </submittedName>
</protein>
<dbReference type="EMBL" id="JACRSS010000005">
    <property type="protein sequence ID" value="MBC8539214.1"/>
    <property type="molecule type" value="Genomic_DNA"/>
</dbReference>
<dbReference type="AlphaFoldDB" id="A0A926DK55"/>
<organism evidence="1 2">
    <name type="scientific">Guopingia tenuis</name>
    <dbReference type="NCBI Taxonomy" id="2763656"/>
    <lineage>
        <taxon>Bacteria</taxon>
        <taxon>Bacillati</taxon>
        <taxon>Bacillota</taxon>
        <taxon>Clostridia</taxon>
        <taxon>Christensenellales</taxon>
        <taxon>Christensenellaceae</taxon>
        <taxon>Guopingia</taxon>
    </lineage>
</organism>
<reference evidence="1" key="1">
    <citation type="submission" date="2020-08" db="EMBL/GenBank/DDBJ databases">
        <title>Genome public.</title>
        <authorList>
            <person name="Liu C."/>
            <person name="Sun Q."/>
        </authorList>
    </citation>
    <scope>NUCLEOTIDE SEQUENCE</scope>
    <source>
        <strain evidence="1">NSJ-63</strain>
    </source>
</reference>
<keyword evidence="2" id="KW-1185">Reference proteome</keyword>
<gene>
    <name evidence="1" type="ORF">H8693_09770</name>
</gene>
<dbReference type="Proteomes" id="UP000617951">
    <property type="component" value="Unassembled WGS sequence"/>
</dbReference>
<proteinExistence type="predicted"/>
<accession>A0A926DK55</accession>